<keyword evidence="4 7" id="KW-1133">Transmembrane helix</keyword>
<feature type="transmembrane region" description="Helical" evidence="7">
    <location>
        <begin position="70"/>
        <end position="93"/>
    </location>
</feature>
<dbReference type="Proteomes" id="UP000001357">
    <property type="component" value="Unassembled WGS sequence"/>
</dbReference>
<feature type="chain" id="PRO_5002742400" description="THH1/TOM1/TOM3 domain-containing protein" evidence="8">
    <location>
        <begin position="25"/>
        <end position="348"/>
    </location>
</feature>
<evidence type="ECO:0008006" key="11">
    <source>
        <dbReference type="Google" id="ProtNLM"/>
    </source>
</evidence>
<feature type="transmembrane region" description="Helical" evidence="7">
    <location>
        <begin position="226"/>
        <end position="247"/>
    </location>
</feature>
<accession>A9UUY4</accession>
<evidence type="ECO:0000256" key="8">
    <source>
        <dbReference type="SAM" id="SignalP"/>
    </source>
</evidence>
<dbReference type="GO" id="GO:1904263">
    <property type="term" value="P:positive regulation of TORC1 signaling"/>
    <property type="evidence" value="ECO:0000318"/>
    <property type="project" value="GO_Central"/>
</dbReference>
<evidence type="ECO:0000256" key="1">
    <source>
        <dbReference type="ARBA" id="ARBA00004127"/>
    </source>
</evidence>
<sequence>MLGRAWLCLVALFLALQVPWPTYGPTLPASVSHAVHGPAVFALATLLGLLTLILAVQVLRVWLYNHVKLSCFNICLTSSLLWSILRTALLITYAIRHHVAAHLDFVVYVVLFVLPSCLQFLTFSAVNLHYVSVVTHASAGQRDHRWFFFISRTLFFLANFGFACTNILCAALMEQSAAEHDDASLNAQMQTRVYFTELFMVANSFMLITVAFKLGSRGPLLEGPRITRKMIGLAAIIAPLFVSRSIYNIVSINTAKSHIWGYRWTFLSDHADRQADDGWAFLAFVLALLVWEFFPVVVVTLFFWVRVPTADTENKPLLRGRVSFRQSESSLEDDDDFAINLAHADWAR</sequence>
<dbReference type="PANTHER" id="PTHR15146:SF3">
    <property type="entry name" value="THH1_TOM1_TOM3 DOMAIN-CONTAINING PROTEIN"/>
    <property type="match status" value="1"/>
</dbReference>
<dbReference type="GeneID" id="5889650"/>
<organism evidence="9 10">
    <name type="scientific">Monosiga brevicollis</name>
    <name type="common">Choanoflagellate</name>
    <dbReference type="NCBI Taxonomy" id="81824"/>
    <lineage>
        <taxon>Eukaryota</taxon>
        <taxon>Choanoflagellata</taxon>
        <taxon>Craspedida</taxon>
        <taxon>Salpingoecidae</taxon>
        <taxon>Monosiga</taxon>
    </lineage>
</organism>
<dbReference type="KEGG" id="mbr:MONBRDRAFT_31655"/>
<dbReference type="eggNOG" id="ENOG502QQ83">
    <property type="taxonomic scope" value="Eukaryota"/>
</dbReference>
<keyword evidence="3 7" id="KW-0812">Transmembrane</keyword>
<evidence type="ECO:0000256" key="3">
    <source>
        <dbReference type="ARBA" id="ARBA00022692"/>
    </source>
</evidence>
<dbReference type="PANTHER" id="PTHR15146">
    <property type="entry name" value="INTEGRAL MEMBRANE PROTEIN GPR137"/>
    <property type="match status" value="1"/>
</dbReference>
<keyword evidence="6" id="KW-0458">Lysosome</keyword>
<evidence type="ECO:0000313" key="10">
    <source>
        <dbReference type="Proteomes" id="UP000001357"/>
    </source>
</evidence>
<feature type="transmembrane region" description="Helical" evidence="7">
    <location>
        <begin position="279"/>
        <end position="305"/>
    </location>
</feature>
<proteinExistence type="predicted"/>
<comment type="subcellular location">
    <subcellularLocation>
        <location evidence="1">Endomembrane system</location>
        <topology evidence="1">Multi-pass membrane protein</topology>
    </subcellularLocation>
    <subcellularLocation>
        <location evidence="2">Lysosome membrane</location>
    </subcellularLocation>
</comment>
<keyword evidence="8" id="KW-0732">Signal</keyword>
<dbReference type="RefSeq" id="XP_001744094.1">
    <property type="nucleotide sequence ID" value="XM_001744042.1"/>
</dbReference>
<evidence type="ECO:0000313" key="9">
    <source>
        <dbReference type="EMBL" id="EDQ90797.1"/>
    </source>
</evidence>
<evidence type="ECO:0000256" key="5">
    <source>
        <dbReference type="ARBA" id="ARBA00023136"/>
    </source>
</evidence>
<dbReference type="InterPro" id="IPR029723">
    <property type="entry name" value="GPR137"/>
</dbReference>
<feature type="signal peptide" evidence="8">
    <location>
        <begin position="1"/>
        <end position="24"/>
    </location>
</feature>
<feature type="transmembrane region" description="Helical" evidence="7">
    <location>
        <begin position="193"/>
        <end position="214"/>
    </location>
</feature>
<evidence type="ECO:0000256" key="4">
    <source>
        <dbReference type="ARBA" id="ARBA00022989"/>
    </source>
</evidence>
<dbReference type="EMBL" id="CH991546">
    <property type="protein sequence ID" value="EDQ90797.1"/>
    <property type="molecule type" value="Genomic_DNA"/>
</dbReference>
<feature type="transmembrane region" description="Helical" evidence="7">
    <location>
        <begin position="105"/>
        <end position="126"/>
    </location>
</feature>
<name>A9UUY4_MONBE</name>
<feature type="transmembrane region" description="Helical" evidence="7">
    <location>
        <begin position="44"/>
        <end position="63"/>
    </location>
</feature>
<feature type="transmembrane region" description="Helical" evidence="7">
    <location>
        <begin position="146"/>
        <end position="173"/>
    </location>
</feature>
<keyword evidence="10" id="KW-1185">Reference proteome</keyword>
<dbReference type="GO" id="GO:0012505">
    <property type="term" value="C:endomembrane system"/>
    <property type="evidence" value="ECO:0007669"/>
    <property type="project" value="UniProtKB-SubCell"/>
</dbReference>
<dbReference type="GO" id="GO:0005765">
    <property type="term" value="C:lysosomal membrane"/>
    <property type="evidence" value="ECO:0000318"/>
    <property type="project" value="GO_Central"/>
</dbReference>
<dbReference type="FunCoup" id="A9UUY4">
    <property type="interactions" value="119"/>
</dbReference>
<protein>
    <recommendedName>
        <fullName evidence="11">THH1/TOM1/TOM3 domain-containing protein</fullName>
    </recommendedName>
</protein>
<dbReference type="AlphaFoldDB" id="A9UUY4"/>
<evidence type="ECO:0000256" key="2">
    <source>
        <dbReference type="ARBA" id="ARBA00004656"/>
    </source>
</evidence>
<keyword evidence="5 7" id="KW-0472">Membrane</keyword>
<dbReference type="InParanoid" id="A9UUY4"/>
<reference evidence="9 10" key="1">
    <citation type="journal article" date="2008" name="Nature">
        <title>The genome of the choanoflagellate Monosiga brevicollis and the origin of metazoans.</title>
        <authorList>
            <consortium name="JGI Sequencing"/>
            <person name="King N."/>
            <person name="Westbrook M.J."/>
            <person name="Young S.L."/>
            <person name="Kuo A."/>
            <person name="Abedin M."/>
            <person name="Chapman J."/>
            <person name="Fairclough S."/>
            <person name="Hellsten U."/>
            <person name="Isogai Y."/>
            <person name="Letunic I."/>
            <person name="Marr M."/>
            <person name="Pincus D."/>
            <person name="Putnam N."/>
            <person name="Rokas A."/>
            <person name="Wright K.J."/>
            <person name="Zuzow R."/>
            <person name="Dirks W."/>
            <person name="Good M."/>
            <person name="Goodstein D."/>
            <person name="Lemons D."/>
            <person name="Li W."/>
            <person name="Lyons J.B."/>
            <person name="Morris A."/>
            <person name="Nichols S."/>
            <person name="Richter D.J."/>
            <person name="Salamov A."/>
            <person name="Bork P."/>
            <person name="Lim W.A."/>
            <person name="Manning G."/>
            <person name="Miller W.T."/>
            <person name="McGinnis W."/>
            <person name="Shapiro H."/>
            <person name="Tjian R."/>
            <person name="Grigoriev I.V."/>
            <person name="Rokhsar D."/>
        </authorList>
    </citation>
    <scope>NUCLEOTIDE SEQUENCE [LARGE SCALE GENOMIC DNA]</scope>
    <source>
        <strain evidence="10">MX1 / ATCC 50154</strain>
    </source>
</reference>
<evidence type="ECO:0000256" key="6">
    <source>
        <dbReference type="ARBA" id="ARBA00023228"/>
    </source>
</evidence>
<evidence type="ECO:0000256" key="7">
    <source>
        <dbReference type="SAM" id="Phobius"/>
    </source>
</evidence>
<gene>
    <name evidence="9" type="ORF">MONBRDRAFT_31655</name>
</gene>